<keyword evidence="5" id="KW-0010">Activator</keyword>
<keyword evidence="2 8" id="KW-0158">Chromosome</keyword>
<dbReference type="EMBL" id="JAGSXJ010000018">
    <property type="protein sequence ID" value="KAH6682353.1"/>
    <property type="molecule type" value="Genomic_DNA"/>
</dbReference>
<dbReference type="SUPFAM" id="SSF46689">
    <property type="entry name" value="Homeodomain-like"/>
    <property type="match status" value="2"/>
</dbReference>
<dbReference type="SUPFAM" id="SSF46774">
    <property type="entry name" value="ARID-like"/>
    <property type="match status" value="1"/>
</dbReference>
<protein>
    <recommendedName>
        <fullName evidence="8">DNA-binding protein RAP1</fullName>
    </recommendedName>
</protein>
<dbReference type="GO" id="GO:0010833">
    <property type="term" value="P:telomere maintenance via telomere lengthening"/>
    <property type="evidence" value="ECO:0007669"/>
    <property type="project" value="UniProtKB-UniRule"/>
</dbReference>
<accession>A0A9P8V7V1</accession>
<keyword evidence="4" id="KW-0805">Transcription regulation</keyword>
<evidence type="ECO:0000256" key="8">
    <source>
        <dbReference type="RuleBase" id="RU367107"/>
    </source>
</evidence>
<feature type="region of interest" description="Disordered" evidence="9">
    <location>
        <begin position="414"/>
        <end position="567"/>
    </location>
</feature>
<organism evidence="11 12">
    <name type="scientific">Plectosphaerella plurivora</name>
    <dbReference type="NCBI Taxonomy" id="936078"/>
    <lineage>
        <taxon>Eukaryota</taxon>
        <taxon>Fungi</taxon>
        <taxon>Dikarya</taxon>
        <taxon>Ascomycota</taxon>
        <taxon>Pezizomycotina</taxon>
        <taxon>Sordariomycetes</taxon>
        <taxon>Hypocreomycetidae</taxon>
        <taxon>Glomerellales</taxon>
        <taxon>Plectosphaerellaceae</taxon>
        <taxon>Plectosphaerella</taxon>
    </lineage>
</organism>
<evidence type="ECO:0000256" key="3">
    <source>
        <dbReference type="ARBA" id="ARBA00022895"/>
    </source>
</evidence>
<comment type="function">
    <text evidence="8">Involved in the regulation of telomere length, clustering and has a specific role in telomere position effect (TPE).</text>
</comment>
<dbReference type="SMART" id="SM01014">
    <property type="entry name" value="ARID"/>
    <property type="match status" value="1"/>
</dbReference>
<comment type="caution">
    <text evidence="11">The sequence shown here is derived from an EMBL/GenBank/DDBJ whole genome shotgun (WGS) entry which is preliminary data.</text>
</comment>
<comment type="similarity">
    <text evidence="1 8">Belongs to the RAP1 family.</text>
</comment>
<evidence type="ECO:0000259" key="10">
    <source>
        <dbReference type="PROSITE" id="PS51011"/>
    </source>
</evidence>
<keyword evidence="3 8" id="KW-0779">Telomere</keyword>
<evidence type="ECO:0000256" key="5">
    <source>
        <dbReference type="ARBA" id="ARBA00023159"/>
    </source>
</evidence>
<dbReference type="InterPro" id="IPR021661">
    <property type="entry name" value="Rap1_C"/>
</dbReference>
<evidence type="ECO:0000256" key="1">
    <source>
        <dbReference type="ARBA" id="ARBA00010467"/>
    </source>
</evidence>
<dbReference type="AlphaFoldDB" id="A0A9P8V7V1"/>
<dbReference type="GO" id="GO:0070187">
    <property type="term" value="C:shelterin complex"/>
    <property type="evidence" value="ECO:0007669"/>
    <property type="project" value="TreeGrafter"/>
</dbReference>
<evidence type="ECO:0000256" key="7">
    <source>
        <dbReference type="ARBA" id="ARBA00023242"/>
    </source>
</evidence>
<dbReference type="Proteomes" id="UP000770015">
    <property type="component" value="Unassembled WGS sequence"/>
</dbReference>
<sequence>MAPLSDAVQHGGLFQGMKFWLSQKVPLRKEIIKKITENGGSDVKREKDADILIAELKQGIPGTYASAFVLDAIREKRLPNKDGYLNRPPPSATQQPAGNNARTTRTAFTNEDDAELIAWLLPEVEKGGNLKGNKLYEGLAEINGRHTAQSWRDRFVKQYANHSIEQLQVIASRHKGGPAQPAQNRPPLPLPPLPGRGTPSSANRQHAAVQKRNRFTAEEDEDFIEAIRDLPKDTKITIWIQTYANEHPNHTWQAWYNHYIKIIKPKQEGAGSSQVQPSPRRGADPSPAARREQPTSTPAQPPPPREDSPDAEDEAGEEDDDERNHFFQRLKDFMVAQGTLNSNMDFEPTIERHVVDLYQLFTLVDESELEPKEIKTKGWTEIATHLGLDSSNGKSVPLKTKKLWDVYLSEFYESLEHEEESQDEEVEDDQDEEAMLPPHTSLGRKRGLEPEPDLPSKRGRRSRDDEIASTPVSRPRGGDKPMTSPSLAAPTPSGQSRHIPRTPMDDDNLTPSQQLHTEEAEEAEVTPIPIQLNGSSSRRRFNISKPAPESPVATREDSEPPAQDDDMAGLASQCERFEALGYSADDIKKSLRATTFDIGLAGYVMEHYLTQKKKLPTNMEGVWTKYDDDALRFIDGLPSRLSAEAGQDDEAKRRRRKAEWKRLVDKHTMDRIICRREYQAIAGGL</sequence>
<dbReference type="Pfam" id="PF16589">
    <property type="entry name" value="BRCT_2"/>
    <property type="match status" value="1"/>
</dbReference>
<dbReference type="InterPro" id="IPR039595">
    <property type="entry name" value="TE2IP/Rap1"/>
</dbReference>
<evidence type="ECO:0000256" key="4">
    <source>
        <dbReference type="ARBA" id="ARBA00023015"/>
    </source>
</evidence>
<feature type="domain" description="ARID" evidence="10">
    <location>
        <begin position="320"/>
        <end position="416"/>
    </location>
</feature>
<evidence type="ECO:0000313" key="12">
    <source>
        <dbReference type="Proteomes" id="UP000770015"/>
    </source>
</evidence>
<feature type="region of interest" description="Disordered" evidence="9">
    <location>
        <begin position="80"/>
        <end position="102"/>
    </location>
</feature>
<dbReference type="InterPro" id="IPR001606">
    <property type="entry name" value="ARID_dom"/>
</dbReference>
<dbReference type="CDD" id="cd11655">
    <property type="entry name" value="rap1_myb-like"/>
    <property type="match status" value="2"/>
</dbReference>
<dbReference type="GO" id="GO:0031848">
    <property type="term" value="P:protection from non-homologous end joining at telomere"/>
    <property type="evidence" value="ECO:0007669"/>
    <property type="project" value="TreeGrafter"/>
</dbReference>
<dbReference type="InterPro" id="IPR036431">
    <property type="entry name" value="ARID_dom_sf"/>
</dbReference>
<dbReference type="Pfam" id="PF11626">
    <property type="entry name" value="Rap1_C"/>
    <property type="match status" value="1"/>
</dbReference>
<evidence type="ECO:0000256" key="9">
    <source>
        <dbReference type="SAM" id="MobiDB-lite"/>
    </source>
</evidence>
<proteinExistence type="inferred from homology"/>
<feature type="region of interest" description="Disordered" evidence="9">
    <location>
        <begin position="175"/>
        <end position="216"/>
    </location>
</feature>
<name>A0A9P8V7V1_9PEZI</name>
<reference evidence="11" key="1">
    <citation type="journal article" date="2021" name="Nat. Commun.">
        <title>Genetic determinants of endophytism in the Arabidopsis root mycobiome.</title>
        <authorList>
            <person name="Mesny F."/>
            <person name="Miyauchi S."/>
            <person name="Thiergart T."/>
            <person name="Pickel B."/>
            <person name="Atanasova L."/>
            <person name="Karlsson M."/>
            <person name="Huettel B."/>
            <person name="Barry K.W."/>
            <person name="Haridas S."/>
            <person name="Chen C."/>
            <person name="Bauer D."/>
            <person name="Andreopoulos W."/>
            <person name="Pangilinan J."/>
            <person name="LaButti K."/>
            <person name="Riley R."/>
            <person name="Lipzen A."/>
            <person name="Clum A."/>
            <person name="Drula E."/>
            <person name="Henrissat B."/>
            <person name="Kohler A."/>
            <person name="Grigoriev I.V."/>
            <person name="Martin F.M."/>
            <person name="Hacquard S."/>
        </authorList>
    </citation>
    <scope>NUCLEOTIDE SEQUENCE</scope>
    <source>
        <strain evidence="11">MPI-SDFR-AT-0117</strain>
    </source>
</reference>
<dbReference type="PROSITE" id="PS51011">
    <property type="entry name" value="ARID"/>
    <property type="match status" value="1"/>
</dbReference>
<keyword evidence="12" id="KW-1185">Reference proteome</keyword>
<feature type="compositionally biased region" description="Pro residues" evidence="9">
    <location>
        <begin position="184"/>
        <end position="194"/>
    </location>
</feature>
<feature type="region of interest" description="Disordered" evidence="9">
    <location>
        <begin position="267"/>
        <end position="321"/>
    </location>
</feature>
<dbReference type="InterPro" id="IPR001357">
    <property type="entry name" value="BRCT_dom"/>
</dbReference>
<feature type="compositionally biased region" description="Acidic residues" evidence="9">
    <location>
        <begin position="416"/>
        <end position="434"/>
    </location>
</feature>
<feature type="compositionally biased region" description="Acidic residues" evidence="9">
    <location>
        <begin position="309"/>
        <end position="321"/>
    </location>
</feature>
<dbReference type="Pfam" id="PF08914">
    <property type="entry name" value="Myb_Rap1"/>
    <property type="match status" value="2"/>
</dbReference>
<gene>
    <name evidence="11" type="ORF">F5X68DRAFT_263322</name>
</gene>
<dbReference type="CDD" id="cd16100">
    <property type="entry name" value="ARID"/>
    <property type="match status" value="1"/>
</dbReference>
<evidence type="ECO:0000256" key="6">
    <source>
        <dbReference type="ARBA" id="ARBA00023163"/>
    </source>
</evidence>
<dbReference type="SMART" id="SM00501">
    <property type="entry name" value="BRIGHT"/>
    <property type="match status" value="1"/>
</dbReference>
<dbReference type="GO" id="GO:0042162">
    <property type="term" value="F:telomeric DNA binding"/>
    <property type="evidence" value="ECO:0007669"/>
    <property type="project" value="TreeGrafter"/>
</dbReference>
<dbReference type="Pfam" id="PF01388">
    <property type="entry name" value="ARID"/>
    <property type="match status" value="1"/>
</dbReference>
<keyword evidence="6" id="KW-0804">Transcription</keyword>
<dbReference type="Gene3D" id="1.10.150.60">
    <property type="entry name" value="ARID DNA-binding domain"/>
    <property type="match status" value="1"/>
</dbReference>
<keyword evidence="7 8" id="KW-0539">Nucleus</keyword>
<dbReference type="OrthoDB" id="4850682at2759"/>
<dbReference type="InterPro" id="IPR009057">
    <property type="entry name" value="Homeodomain-like_sf"/>
</dbReference>
<evidence type="ECO:0000256" key="2">
    <source>
        <dbReference type="ARBA" id="ARBA00022454"/>
    </source>
</evidence>
<comment type="subunit">
    <text evidence="8">Homodimer.</text>
</comment>
<dbReference type="Gene3D" id="1.10.10.60">
    <property type="entry name" value="Homeodomain-like"/>
    <property type="match status" value="2"/>
</dbReference>
<comment type="subcellular location">
    <subcellularLocation>
        <location evidence="8">Nucleus</location>
    </subcellularLocation>
    <subcellularLocation>
        <location evidence="8">Chromosome</location>
        <location evidence="8">Telomere</location>
    </subcellularLocation>
</comment>
<dbReference type="PANTHER" id="PTHR16466">
    <property type="entry name" value="TELOMERE REPEAT-BINDING FACTOR 2-INTERACTING PROTEIN 1"/>
    <property type="match status" value="1"/>
</dbReference>
<evidence type="ECO:0000313" key="11">
    <source>
        <dbReference type="EMBL" id="KAH6682353.1"/>
    </source>
</evidence>
<dbReference type="InterPro" id="IPR015010">
    <property type="entry name" value="TERF2IP_Myb"/>
</dbReference>
<dbReference type="PANTHER" id="PTHR16466:SF6">
    <property type="entry name" value="TELOMERIC REPEAT-BINDING FACTOR 2-INTERACTING PROTEIN 1"/>
    <property type="match status" value="1"/>
</dbReference>